<organism evidence="1">
    <name type="scientific">Pasteurella multocida</name>
    <dbReference type="NCBI Taxonomy" id="747"/>
    <lineage>
        <taxon>Bacteria</taxon>
        <taxon>Pseudomonadati</taxon>
        <taxon>Pseudomonadota</taxon>
        <taxon>Gammaproteobacteria</taxon>
        <taxon>Pasteurellales</taxon>
        <taxon>Pasteurellaceae</taxon>
        <taxon>Pasteurella</taxon>
    </lineage>
</organism>
<dbReference type="CDD" id="cd05151">
    <property type="entry name" value="ChoK-like"/>
    <property type="match status" value="1"/>
</dbReference>
<keyword evidence="1" id="KW-0808">Transferase</keyword>
<name>A7UN77_PASMD</name>
<accession>A7UN77</accession>
<dbReference type="PANTHER" id="PTHR22603">
    <property type="entry name" value="CHOLINE/ETHANOALAMINE KINASE"/>
    <property type="match status" value="1"/>
</dbReference>
<dbReference type="Gene3D" id="3.30.200.20">
    <property type="entry name" value="Phosphorylase Kinase, domain 1"/>
    <property type="match status" value="1"/>
</dbReference>
<evidence type="ECO:0000313" key="3">
    <source>
        <dbReference type="EMBL" id="AEC04656.1"/>
    </source>
</evidence>
<dbReference type="AlphaFoldDB" id="A7UN77"/>
<gene>
    <name evidence="1" type="primary">pcgA</name>
</gene>
<evidence type="ECO:0000313" key="1">
    <source>
        <dbReference type="EMBL" id="ABU25218.1"/>
    </source>
</evidence>
<dbReference type="EMBL" id="EU089981">
    <property type="protein sequence ID" value="ABU25218.1"/>
    <property type="molecule type" value="Genomic_DNA"/>
</dbReference>
<evidence type="ECO:0000313" key="2">
    <source>
        <dbReference type="EMBL" id="AEC04650.1"/>
    </source>
</evidence>
<dbReference type="EMBL" id="HQ162665">
    <property type="protein sequence ID" value="AEC04650.1"/>
    <property type="molecule type" value="Genomic_DNA"/>
</dbReference>
<dbReference type="EMBL" id="HQ162667">
    <property type="protein sequence ID" value="AEC04662.1"/>
    <property type="molecule type" value="Genomic_DNA"/>
</dbReference>
<proteinExistence type="predicted"/>
<dbReference type="PANTHER" id="PTHR22603:SF66">
    <property type="entry name" value="ETHANOLAMINE KINASE"/>
    <property type="match status" value="1"/>
</dbReference>
<dbReference type="EMBL" id="HQ162666">
    <property type="protein sequence ID" value="AEC04656.1"/>
    <property type="molecule type" value="Genomic_DNA"/>
</dbReference>
<sequence>MIKEQIIDLIKNELKTNDIKIETLGGMTNRNFLVEGDNNKKYVLRIPGNMTSSLINRKYEKLNSLLMSEHNFNVKTKYFNDESGIKITYFLENSFSLDHSTIKNDMYLKMIAERLYKLHNSNIKLSNKFDVLLEFKKYLSLLKEPSNFYDFNENIREICIFFEKTSIYLIDKYNKLVPCHNDLVPENILIKDNRIYFIDWEYSGMNHPLFDIAAFFLESRLLQEQQESFLKYYNNNINFNLIKNDIIAFQFTQDVLWFLWTIIKEENNEFFDGYAKARIDRAYQSMLTLQKVL</sequence>
<keyword evidence="1" id="KW-0418">Kinase</keyword>
<dbReference type="GO" id="GO:0006646">
    <property type="term" value="P:phosphatidylethanolamine biosynthetic process"/>
    <property type="evidence" value="ECO:0007669"/>
    <property type="project" value="TreeGrafter"/>
</dbReference>
<reference evidence="1" key="1">
    <citation type="journal article" date="2007" name="J. Bacteriol.">
        <title>Decoration of Pasteurella multocida lipopolysaccharide with phosphocholine is important for virulence.</title>
        <authorList>
            <person name="Harper M."/>
            <person name="Cox A."/>
            <person name="St Michael F."/>
            <person name="Parnas H."/>
            <person name="Wilkie I."/>
            <person name="Blackall P.J."/>
            <person name="Adler B."/>
            <person name="Boyce J.D."/>
        </authorList>
    </citation>
    <scope>NUCLEOTIDE SEQUENCE</scope>
    <source>
        <strain evidence="1">VP161</strain>
    </source>
</reference>
<dbReference type="RefSeq" id="WP_081106263.1">
    <property type="nucleotide sequence ID" value="NZ_CP033597.1"/>
</dbReference>
<dbReference type="GO" id="GO:0005737">
    <property type="term" value="C:cytoplasm"/>
    <property type="evidence" value="ECO:0007669"/>
    <property type="project" value="TreeGrafter"/>
</dbReference>
<dbReference type="Gene3D" id="3.90.1200.10">
    <property type="match status" value="1"/>
</dbReference>
<reference evidence="2" key="2">
    <citation type="journal article" date="2011" name="J. Vet. Diagn. Invest.">
        <title>Nucleotide sequence and polymerase chain reaction/restriction fragment length polymorphism analyses of the genes involved in biosynthesis of the lipopolysaccharide of Pasteurella multocida.</title>
        <authorList>
            <person name="Tsai Y.-C."/>
            <person name="Shien J.-H."/>
            <person name="Wu H.-R."/>
            <person name="Shieh H.K."/>
            <person name="Chang P.-C."/>
        </authorList>
    </citation>
    <scope>NUCLEOTIDE SEQUENCE</scope>
    <source>
        <strain evidence="3">PM1</strain>
        <strain evidence="4">PM2</strain>
        <strain evidence="2">TF1</strain>
    </source>
</reference>
<evidence type="ECO:0000313" key="4">
    <source>
        <dbReference type="EMBL" id="AEC04662.1"/>
    </source>
</evidence>
<protein>
    <submittedName>
        <fullName evidence="1">Choline kinase</fullName>
    </submittedName>
</protein>
<dbReference type="SUPFAM" id="SSF56112">
    <property type="entry name" value="Protein kinase-like (PK-like)"/>
    <property type="match status" value="1"/>
</dbReference>
<dbReference type="GO" id="GO:0004305">
    <property type="term" value="F:ethanolamine kinase activity"/>
    <property type="evidence" value="ECO:0007669"/>
    <property type="project" value="TreeGrafter"/>
</dbReference>
<dbReference type="InterPro" id="IPR011009">
    <property type="entry name" value="Kinase-like_dom_sf"/>
</dbReference>
<dbReference type="Pfam" id="PF01633">
    <property type="entry name" value="Choline_kinase"/>
    <property type="match status" value="1"/>
</dbReference>